<dbReference type="Proteomes" id="UP000504630">
    <property type="component" value="Chromosome 18"/>
</dbReference>
<keyword evidence="5 8" id="KW-0862">Zinc</keyword>
<feature type="compositionally biased region" description="Polar residues" evidence="10">
    <location>
        <begin position="66"/>
        <end position="75"/>
    </location>
</feature>
<dbReference type="KEGG" id="cgob:115023790"/>
<feature type="binding site" evidence="8">
    <location>
        <position position="371"/>
    </location>
    <ligand>
        <name>Zn(2+)</name>
        <dbReference type="ChEBI" id="CHEBI:29105"/>
        <note>catalytic</note>
    </ligand>
</feature>
<sequence length="668" mass="72756">MVLPPSQRLWVGMLVVLVVTELPEALQKCIFDEVQAQARVVRAAPKHPDGPPNERRLRAQADQEPPLTSGQQTNPPGRRASPLRGLTVTQTRSLRKMAAPASPQPIRIRTWTPTESNNLSEAEKEKLEAAVEEAVRMVSSLLSVSRVEGPLLLRRDINKYCKFLWRNSSIANYNRCGRANHNYRTERCLDVTIPDDHLAGCDIYTEADSPRRTELRPGGAGLPSTDYLLYLHVQATDKCRAEPNVLAYAAHCQTDTRGRPVAGVVVICRDGLSGATYSHQATVQTVIHELFHALGFSKDLFHTWRDCSSNSQVGAGCSPRGKVTHSDGSAQVRIYTPSVISALQRHLASADPELGGPLENLHAPSGGVSSHWESRLLQGSIMAAVLGDSTTVRIDRVTLAALQDTGWYTVDLSRAQSLVWGDGAGAMFGSLATCRNKSSAFFCTGSGFGCHYLHLHKGECQTDQYLEGCRVYKPLKNESECWKEGNGREEDWSGEIFGFHSRCFFSNLTRQNRSEVLLSGSSVEGRCYRHRCSGANRYQVQVSGSEWVDCTAGDTIQIKGYQGLVHCPDGRLCLYADITPPSDLVPTFPASNASDPPETLPSAQSWSPLRPPAELTAASALCVTAAACLLAAAAAAACLLAAAVCVSYRKCCSCRVRIHSAPEDHTDL</sequence>
<keyword evidence="12" id="KW-1185">Reference proteome</keyword>
<keyword evidence="11" id="KW-0812">Transmembrane</keyword>
<dbReference type="PANTHER" id="PTHR10942">
    <property type="entry name" value="LEISHMANOLYSIN-LIKE PEPTIDASE"/>
    <property type="match status" value="1"/>
</dbReference>
<dbReference type="InParanoid" id="A0A6J2RIZ9"/>
<evidence type="ECO:0000256" key="11">
    <source>
        <dbReference type="SAM" id="Phobius"/>
    </source>
</evidence>
<dbReference type="GO" id="GO:0007155">
    <property type="term" value="P:cell adhesion"/>
    <property type="evidence" value="ECO:0007669"/>
    <property type="project" value="InterPro"/>
</dbReference>
<evidence type="ECO:0000256" key="2">
    <source>
        <dbReference type="ARBA" id="ARBA00022670"/>
    </source>
</evidence>
<dbReference type="Gene3D" id="3.90.132.10">
    <property type="entry name" value="Leishmanolysin , domain 2"/>
    <property type="match status" value="1"/>
</dbReference>
<reference evidence="13" key="1">
    <citation type="submission" date="2025-08" db="UniProtKB">
        <authorList>
            <consortium name="RefSeq"/>
        </authorList>
    </citation>
    <scope>IDENTIFICATION</scope>
</reference>
<evidence type="ECO:0000313" key="12">
    <source>
        <dbReference type="Proteomes" id="UP000504630"/>
    </source>
</evidence>
<feature type="binding site" evidence="8">
    <location>
        <position position="292"/>
    </location>
    <ligand>
        <name>Zn(2+)</name>
        <dbReference type="ChEBI" id="CHEBI:29105"/>
        <note>catalytic</note>
    </ligand>
</feature>
<keyword evidence="11" id="KW-0472">Membrane</keyword>
<organism evidence="12 13">
    <name type="scientific">Cottoperca gobio</name>
    <name type="common">Frogmouth</name>
    <name type="synonym">Aphritis gobio</name>
    <dbReference type="NCBI Taxonomy" id="56716"/>
    <lineage>
        <taxon>Eukaryota</taxon>
        <taxon>Metazoa</taxon>
        <taxon>Chordata</taxon>
        <taxon>Craniata</taxon>
        <taxon>Vertebrata</taxon>
        <taxon>Euteleostomi</taxon>
        <taxon>Actinopterygii</taxon>
        <taxon>Neopterygii</taxon>
        <taxon>Teleostei</taxon>
        <taxon>Neoteleostei</taxon>
        <taxon>Acanthomorphata</taxon>
        <taxon>Eupercaria</taxon>
        <taxon>Perciformes</taxon>
        <taxon>Notothenioidei</taxon>
        <taxon>Bovichtidae</taxon>
        <taxon>Cottoperca</taxon>
    </lineage>
</organism>
<dbReference type="GO" id="GO:0046872">
    <property type="term" value="F:metal ion binding"/>
    <property type="evidence" value="ECO:0007669"/>
    <property type="project" value="UniProtKB-KW"/>
</dbReference>
<evidence type="ECO:0000256" key="4">
    <source>
        <dbReference type="ARBA" id="ARBA00022801"/>
    </source>
</evidence>
<dbReference type="GO" id="GO:0005737">
    <property type="term" value="C:cytoplasm"/>
    <property type="evidence" value="ECO:0007669"/>
    <property type="project" value="TreeGrafter"/>
</dbReference>
<evidence type="ECO:0000313" key="13">
    <source>
        <dbReference type="RefSeq" id="XP_029310903.1"/>
    </source>
</evidence>
<dbReference type="EC" id="3.4.24.-" evidence="9"/>
<accession>A0A6J2RIZ9</accession>
<dbReference type="InterPro" id="IPR001577">
    <property type="entry name" value="Peptidase_M8"/>
</dbReference>
<evidence type="ECO:0000256" key="3">
    <source>
        <dbReference type="ARBA" id="ARBA00022723"/>
    </source>
</evidence>
<dbReference type="PANTHER" id="PTHR10942:SF6">
    <property type="entry name" value="CILIATED LEFT-RIGHT ORGANIZER METALLOPEPTIDASE"/>
    <property type="match status" value="1"/>
</dbReference>
<evidence type="ECO:0000256" key="9">
    <source>
        <dbReference type="RuleBase" id="RU366077"/>
    </source>
</evidence>
<dbReference type="Gene3D" id="3.10.170.20">
    <property type="match status" value="1"/>
</dbReference>
<feature type="active site" evidence="7">
    <location>
        <position position="289"/>
    </location>
</feature>
<dbReference type="Gene3D" id="2.30.34.10">
    <property type="entry name" value="Leishmanolysin domain 4"/>
    <property type="match status" value="1"/>
</dbReference>
<keyword evidence="2 9" id="KW-0645">Protease</keyword>
<evidence type="ECO:0000256" key="6">
    <source>
        <dbReference type="ARBA" id="ARBA00023049"/>
    </source>
</evidence>
<evidence type="ECO:0000256" key="1">
    <source>
        <dbReference type="ARBA" id="ARBA00005860"/>
    </source>
</evidence>
<dbReference type="CTD" id="100128908"/>
<dbReference type="GO" id="GO:0004222">
    <property type="term" value="F:metalloendopeptidase activity"/>
    <property type="evidence" value="ECO:0007669"/>
    <property type="project" value="UniProtKB-UniRule"/>
</dbReference>
<dbReference type="SUPFAM" id="SSF55486">
    <property type="entry name" value="Metalloproteases ('zincins'), catalytic domain"/>
    <property type="match status" value="1"/>
</dbReference>
<keyword evidence="11" id="KW-1133">Transmembrane helix</keyword>
<feature type="binding site" evidence="8">
    <location>
        <position position="288"/>
    </location>
    <ligand>
        <name>Zn(2+)</name>
        <dbReference type="ChEBI" id="CHEBI:29105"/>
        <note>catalytic</note>
    </ligand>
</feature>
<keyword evidence="4 9" id="KW-0378">Hydrolase</keyword>
<keyword evidence="9" id="KW-0732">Signal</keyword>
<feature type="compositionally biased region" description="Basic and acidic residues" evidence="10">
    <location>
        <begin position="46"/>
        <end position="61"/>
    </location>
</feature>
<dbReference type="OrthoDB" id="527990at2759"/>
<feature type="signal peptide" evidence="9">
    <location>
        <begin position="1"/>
        <end position="25"/>
    </location>
</feature>
<evidence type="ECO:0000256" key="7">
    <source>
        <dbReference type="PIRSR" id="PIRSR601577-1"/>
    </source>
</evidence>
<gene>
    <name evidence="13" type="primary">cirop</name>
</gene>
<comment type="cofactor">
    <cofactor evidence="8 9">
        <name>Zn(2+)</name>
        <dbReference type="ChEBI" id="CHEBI:29105"/>
    </cofactor>
    <text evidence="8 9">Binds 1 zinc ion per subunit.</text>
</comment>
<evidence type="ECO:0000256" key="5">
    <source>
        <dbReference type="ARBA" id="ARBA00022833"/>
    </source>
</evidence>
<feature type="transmembrane region" description="Helical" evidence="11">
    <location>
        <begin position="617"/>
        <end position="648"/>
    </location>
</feature>
<name>A0A6J2RIZ9_COTGO</name>
<feature type="region of interest" description="Disordered" evidence="10">
    <location>
        <begin position="586"/>
        <end position="607"/>
    </location>
</feature>
<dbReference type="GeneID" id="115023790"/>
<dbReference type="GO" id="GO:0016020">
    <property type="term" value="C:membrane"/>
    <property type="evidence" value="ECO:0007669"/>
    <property type="project" value="InterPro"/>
</dbReference>
<keyword evidence="3 8" id="KW-0479">Metal-binding</keyword>
<dbReference type="Pfam" id="PF01457">
    <property type="entry name" value="Peptidase_M8"/>
    <property type="match status" value="1"/>
</dbReference>
<comment type="similarity">
    <text evidence="1 9">Belongs to the peptidase M8 family.</text>
</comment>
<feature type="region of interest" description="Disordered" evidence="10">
    <location>
        <begin position="42"/>
        <end position="85"/>
    </location>
</feature>
<dbReference type="AlphaFoldDB" id="A0A6J2RIZ9"/>
<protein>
    <recommendedName>
        <fullName evidence="9">Leishmanolysin-like peptidase</fullName>
        <ecNumber evidence="9">3.4.24.-</ecNumber>
    </recommendedName>
</protein>
<feature type="chain" id="PRO_5027163847" description="Leishmanolysin-like peptidase" evidence="9">
    <location>
        <begin position="26"/>
        <end position="668"/>
    </location>
</feature>
<proteinExistence type="inferred from homology"/>
<dbReference type="GO" id="GO:0006508">
    <property type="term" value="P:proteolysis"/>
    <property type="evidence" value="ECO:0007669"/>
    <property type="project" value="UniProtKB-KW"/>
</dbReference>
<dbReference type="RefSeq" id="XP_029310903.1">
    <property type="nucleotide sequence ID" value="XM_029455043.1"/>
</dbReference>
<evidence type="ECO:0000256" key="10">
    <source>
        <dbReference type="SAM" id="MobiDB-lite"/>
    </source>
</evidence>
<evidence type="ECO:0000256" key="8">
    <source>
        <dbReference type="PIRSR" id="PIRSR601577-2"/>
    </source>
</evidence>
<keyword evidence="6 8" id="KW-0482">Metalloprotease</keyword>